<proteinExistence type="predicted"/>
<feature type="region of interest" description="Disordered" evidence="1">
    <location>
        <begin position="23"/>
        <end position="43"/>
    </location>
</feature>
<dbReference type="KEGG" id="hsw:Hsw_3486"/>
<protein>
    <submittedName>
        <fullName evidence="2">Uncharacterized protein</fullName>
    </submittedName>
</protein>
<gene>
    <name evidence="2" type="ORF">Hsw_3486</name>
</gene>
<keyword evidence="3" id="KW-1185">Reference proteome</keyword>
<name>W8F8W4_9BACT</name>
<accession>W8F8W4</accession>
<dbReference type="Proteomes" id="UP000019423">
    <property type="component" value="Chromosome"/>
</dbReference>
<evidence type="ECO:0000313" key="3">
    <source>
        <dbReference type="Proteomes" id="UP000019423"/>
    </source>
</evidence>
<evidence type="ECO:0000256" key="1">
    <source>
        <dbReference type="SAM" id="MobiDB-lite"/>
    </source>
</evidence>
<reference evidence="2 3" key="1">
    <citation type="submission" date="2014-01" db="EMBL/GenBank/DDBJ databases">
        <title>Complete genome sequence of ionizing-radiation resistance bacterium Hymenobacter swuensis DY53.</title>
        <authorList>
            <person name="Jung J.-H."/>
            <person name="Jeong S.-W."/>
            <person name="Joe M.-H."/>
            <person name="Cho y.-j."/>
            <person name="Kim M.-K."/>
            <person name="Lim S.-Y."/>
        </authorList>
    </citation>
    <scope>NUCLEOTIDE SEQUENCE [LARGE SCALE GENOMIC DNA]</scope>
    <source>
        <strain evidence="2 3">DY53</strain>
    </source>
</reference>
<dbReference type="AlphaFoldDB" id="W8F8W4"/>
<dbReference type="HOGENOM" id="CLU_3234648_0_0_10"/>
<dbReference type="STRING" id="1227739.Hsw_3486"/>
<organism evidence="2 3">
    <name type="scientific">Hymenobacter swuensis DY53</name>
    <dbReference type="NCBI Taxonomy" id="1227739"/>
    <lineage>
        <taxon>Bacteria</taxon>
        <taxon>Pseudomonadati</taxon>
        <taxon>Bacteroidota</taxon>
        <taxon>Cytophagia</taxon>
        <taxon>Cytophagales</taxon>
        <taxon>Hymenobacteraceae</taxon>
        <taxon>Hymenobacter</taxon>
    </lineage>
</organism>
<dbReference type="EMBL" id="CP007145">
    <property type="protein sequence ID" value="AHJ99081.1"/>
    <property type="molecule type" value="Genomic_DNA"/>
</dbReference>
<dbReference type="PATRIC" id="fig|1227739.3.peg.3642"/>
<sequence length="43" mass="5283">MLTLLDKPSKWLNWRFFHHRWPLGQPKLRPTKAKQQKAEKLTK</sequence>
<evidence type="ECO:0000313" key="2">
    <source>
        <dbReference type="EMBL" id="AHJ99081.1"/>
    </source>
</evidence>